<dbReference type="AlphaFoldDB" id="A0A7V5Y010"/>
<reference evidence="2" key="1">
    <citation type="journal article" date="2020" name="mSystems">
        <title>Genome- and Community-Level Interaction Insights into Carbon Utilization and Element Cycling Functions of Hydrothermarchaeota in Hydrothermal Sediment.</title>
        <authorList>
            <person name="Zhou Z."/>
            <person name="Liu Y."/>
            <person name="Xu W."/>
            <person name="Pan J."/>
            <person name="Luo Z.H."/>
            <person name="Li M."/>
        </authorList>
    </citation>
    <scope>NUCLEOTIDE SEQUENCE [LARGE SCALE GENOMIC DNA]</scope>
    <source>
        <strain evidence="2">SpSt-791</strain>
    </source>
</reference>
<protein>
    <submittedName>
        <fullName evidence="2">DUF4091 domain-containing protein</fullName>
    </submittedName>
</protein>
<sequence>MFVLHSLERVSAEDEITEKNLSAIDLYLAENEYESFQIGILNKEECEVEFIFTKNLTPYVKIYQEYFISIKTPSYSCGRSKPERKEKFPDPLVPVDNKIPLKKGINIFWVDFYSDENISVDSLVGEIKIKISPPQLNFEIPVKVHILPITLPKIPSFNSLFVFWLYPIIEKHQPVNPYLITRLYYEELLKHKINPSAIPLDIRPKRKALNTIMENNQKQVPLDLYTADFNVVYPTGRLEDNVEYYRAKKLNLIEVPLFAQQGLLAFQWLEYLKIFSSYFKEKGFSEIIDYSFDEPHPQHYDLIREWAYHLHKFTAIKNLVTFNNFYSSNVDERLLDDGSGRSAIDIWVPKLALHYYFQNFFSERQKKGEEVWPYQAGVTDSFTPKWLLDYPLIEWRIVPWIAFLFDIKGMVYWGVDKWEQDVWEDPTVIIDNKVYNGDGYLFYYGSKLGMDKPIPSIRLKVLRDGIEDYEYLKILKSLDYLSYITLVKKIARNWDDWCNKSDSLILVRKEIGEKIKTILKEERLSEKEEPDVHFNKKEKNEKGEKIFDIKGNRIFNKKMVKKGIYFIRNFSNSWLKVVKIM</sequence>
<proteinExistence type="predicted"/>
<name>A0A7V5Y010_UNCW3</name>
<gene>
    <name evidence="2" type="ORF">ENV79_03715</name>
</gene>
<dbReference type="InterPro" id="IPR025150">
    <property type="entry name" value="GH123_cat"/>
</dbReference>
<evidence type="ECO:0000259" key="1">
    <source>
        <dbReference type="Pfam" id="PF13320"/>
    </source>
</evidence>
<dbReference type="Pfam" id="PF13320">
    <property type="entry name" value="GH123_cat"/>
    <property type="match status" value="1"/>
</dbReference>
<organism evidence="2">
    <name type="scientific">candidate division WOR-3 bacterium</name>
    <dbReference type="NCBI Taxonomy" id="2052148"/>
    <lineage>
        <taxon>Bacteria</taxon>
        <taxon>Bacteria division WOR-3</taxon>
    </lineage>
</organism>
<comment type="caution">
    <text evidence="2">The sequence shown here is derived from an EMBL/GenBank/DDBJ whole genome shotgun (WGS) entry which is preliminary data.</text>
</comment>
<feature type="domain" description="Glycoside hydrolase 123 catalytic" evidence="1">
    <location>
        <begin position="267"/>
        <end position="475"/>
    </location>
</feature>
<accession>A0A7V5Y010</accession>
<evidence type="ECO:0000313" key="2">
    <source>
        <dbReference type="EMBL" id="HHR48734.1"/>
    </source>
</evidence>
<dbReference type="EMBL" id="DTHS01000024">
    <property type="protein sequence ID" value="HHR48734.1"/>
    <property type="molecule type" value="Genomic_DNA"/>
</dbReference>